<evidence type="ECO:0000313" key="11">
    <source>
        <dbReference type="Proteomes" id="UP000269793"/>
    </source>
</evidence>
<keyword evidence="11" id="KW-1185">Reference proteome</keyword>
<dbReference type="OrthoDB" id="301434at2759"/>
<keyword evidence="2 8" id="KW-0812">Transmembrane</keyword>
<evidence type="ECO:0000256" key="4">
    <source>
        <dbReference type="ARBA" id="ARBA00022824"/>
    </source>
</evidence>
<keyword evidence="5 8" id="KW-1133">Transmembrane helix</keyword>
<proteinExistence type="inferred from homology"/>
<dbReference type="GO" id="GO:0005789">
    <property type="term" value="C:endoplasmic reticulum membrane"/>
    <property type="evidence" value="ECO:0007669"/>
    <property type="project" value="UniProtKB-SubCell"/>
</dbReference>
<dbReference type="VEuPathDB" id="FungiDB:DNF11_2941"/>
<keyword evidence="3 10" id="KW-0378">Hydrolase</keyword>
<dbReference type="InterPro" id="IPR036938">
    <property type="entry name" value="PAP2/HPO_sf"/>
</dbReference>
<organism evidence="10 11">
    <name type="scientific">Malassezia restricta (strain ATCC 96810 / NBRC 103918 / CBS 7877)</name>
    <name type="common">Seborrheic dermatitis infection agent</name>
    <dbReference type="NCBI Taxonomy" id="425264"/>
    <lineage>
        <taxon>Eukaryota</taxon>
        <taxon>Fungi</taxon>
        <taxon>Dikarya</taxon>
        <taxon>Basidiomycota</taxon>
        <taxon>Ustilaginomycotina</taxon>
        <taxon>Malasseziomycetes</taxon>
        <taxon>Malasseziales</taxon>
        <taxon>Malasseziaceae</taxon>
        <taxon>Malassezia</taxon>
    </lineage>
</organism>
<feature type="transmembrane region" description="Helical" evidence="8">
    <location>
        <begin position="103"/>
        <end position="121"/>
    </location>
</feature>
<evidence type="ECO:0000256" key="1">
    <source>
        <dbReference type="ARBA" id="ARBA00004477"/>
    </source>
</evidence>
<dbReference type="EC" id="3.1.3.-" evidence="10"/>
<evidence type="ECO:0000256" key="2">
    <source>
        <dbReference type="ARBA" id="ARBA00022692"/>
    </source>
</evidence>
<evidence type="ECO:0000256" key="6">
    <source>
        <dbReference type="ARBA" id="ARBA00023136"/>
    </source>
</evidence>
<dbReference type="GO" id="GO:0042392">
    <property type="term" value="F:sphingosine-1-phosphate phosphatase activity"/>
    <property type="evidence" value="ECO:0007669"/>
    <property type="project" value="TreeGrafter"/>
</dbReference>
<keyword evidence="6 8" id="KW-0472">Membrane</keyword>
<feature type="transmembrane region" description="Helical" evidence="8">
    <location>
        <begin position="187"/>
        <end position="206"/>
    </location>
</feature>
<dbReference type="InterPro" id="IPR000326">
    <property type="entry name" value="PAP2/HPO"/>
</dbReference>
<gene>
    <name evidence="10" type="primary">YSR3</name>
    <name evidence="10" type="ORF">DNF11_2941</name>
</gene>
<dbReference type="SUPFAM" id="SSF48317">
    <property type="entry name" value="Acid phosphatase/Vanadium-dependent haloperoxidase"/>
    <property type="match status" value="1"/>
</dbReference>
<feature type="transmembrane region" description="Helical" evidence="8">
    <location>
        <begin position="153"/>
        <end position="175"/>
    </location>
</feature>
<sequence length="385" mass="43188">MYLIVDQKFGRVLILSSALAVIFAAMLKDYVCVQRPLSPPVRRIVVGTHHLEYGFPSTHSANSMTMAIVVYYFVQQFRQLLHIQVLSEIIHGSSLWVQLANSYMFEILLSLYVFSIVYGRLYLGMHTVLDCVTGMLIGALSAGISIFSDNLLLSYLNWGTVFVPLSLFVVGYLILALHPIPIQPCPCYEDVVCFIGAFVGVAMGNWRTNNFYYADMHQLDALWRWVITGVSPGWQYRSRMMWTIAVVHRPAVRLCVASAFAIVPLVLWKIVATPIVKTTVPAMYRVLMPQSSREPKLDVPQDQAVASTSAVPPASELRHRIAAVPKPGSQIDSLPLERKMPSRTTELFCQDLPRLIVYTGIGFIGASFSHYLIEYFAVQPIHSVQ</sequence>
<feature type="transmembrane region" description="Helical" evidence="8">
    <location>
        <begin position="250"/>
        <end position="268"/>
    </location>
</feature>
<dbReference type="Gene3D" id="1.20.144.10">
    <property type="entry name" value="Phosphatidic acid phosphatase type 2/haloperoxidase"/>
    <property type="match status" value="1"/>
</dbReference>
<evidence type="ECO:0000256" key="3">
    <source>
        <dbReference type="ARBA" id="ARBA00022801"/>
    </source>
</evidence>
<dbReference type="STRING" id="425264.A0A3G2S6V9"/>
<comment type="subcellular location">
    <subcellularLocation>
        <location evidence="1">Endoplasmic reticulum membrane</location>
        <topology evidence="1">Multi-pass membrane protein</topology>
    </subcellularLocation>
</comment>
<keyword evidence="4" id="KW-0256">Endoplasmic reticulum</keyword>
<dbReference type="PANTHER" id="PTHR14969:SF28">
    <property type="entry name" value="DIHYDROSPHINGOSINE 1-PHOSPHATE PHOSPHATASE LCB3-RELATED"/>
    <property type="match status" value="1"/>
</dbReference>
<feature type="transmembrane region" description="Helical" evidence="8">
    <location>
        <begin position="12"/>
        <end position="31"/>
    </location>
</feature>
<comment type="similarity">
    <text evidence="7">Belongs to the type 2 lipid phosphate phosphatase family.</text>
</comment>
<dbReference type="Pfam" id="PF01569">
    <property type="entry name" value="PAP2"/>
    <property type="match status" value="1"/>
</dbReference>
<feature type="transmembrane region" description="Helical" evidence="8">
    <location>
        <begin position="355"/>
        <end position="373"/>
    </location>
</feature>
<feature type="transmembrane region" description="Helical" evidence="8">
    <location>
        <begin position="128"/>
        <end position="147"/>
    </location>
</feature>
<evidence type="ECO:0000256" key="7">
    <source>
        <dbReference type="ARBA" id="ARBA00038324"/>
    </source>
</evidence>
<accession>A0A3G2S6V9</accession>
<dbReference type="AlphaFoldDB" id="A0A3G2S6V9"/>
<protein>
    <submittedName>
        <fullName evidence="10">Dihydrosphingosine 1-phosphate phosphatase YSR3</fullName>
        <ecNumber evidence="10">3.1.3.-</ecNumber>
    </submittedName>
</protein>
<feature type="domain" description="Phosphatidic acid phosphatase type 2/haloperoxidase" evidence="9">
    <location>
        <begin position="12"/>
        <end position="144"/>
    </location>
</feature>
<reference evidence="10 11" key="1">
    <citation type="submission" date="2018-10" db="EMBL/GenBank/DDBJ databases">
        <title>Complete genome sequence of Malassezia restricta CBS 7877.</title>
        <authorList>
            <person name="Morand S.C."/>
            <person name="Bertignac M."/>
            <person name="Iltis A."/>
            <person name="Kolder I."/>
            <person name="Pirovano W."/>
            <person name="Jourdain R."/>
            <person name="Clavaud C."/>
        </authorList>
    </citation>
    <scope>NUCLEOTIDE SEQUENCE [LARGE SCALE GENOMIC DNA]</scope>
    <source>
        <strain evidence="10 11">CBS 7877</strain>
    </source>
</reference>
<dbReference type="EMBL" id="CP033152">
    <property type="protein sequence ID" value="AYO43891.1"/>
    <property type="molecule type" value="Genomic_DNA"/>
</dbReference>
<dbReference type="Proteomes" id="UP000269793">
    <property type="component" value="Chromosome V"/>
</dbReference>
<evidence type="ECO:0000313" key="10">
    <source>
        <dbReference type="EMBL" id="AYO43891.1"/>
    </source>
</evidence>
<evidence type="ECO:0000259" key="9">
    <source>
        <dbReference type="Pfam" id="PF01569"/>
    </source>
</evidence>
<evidence type="ECO:0000256" key="5">
    <source>
        <dbReference type="ARBA" id="ARBA00022989"/>
    </source>
</evidence>
<name>A0A3G2S6V9_MALR7</name>
<dbReference type="PANTHER" id="PTHR14969">
    <property type="entry name" value="SPHINGOSINE-1-PHOSPHATE PHOSPHOHYDROLASE"/>
    <property type="match status" value="1"/>
</dbReference>
<evidence type="ECO:0000256" key="8">
    <source>
        <dbReference type="SAM" id="Phobius"/>
    </source>
</evidence>